<comment type="caution">
    <text evidence="5">The sequence shown here is derived from an EMBL/GenBank/DDBJ whole genome shotgun (WGS) entry which is preliminary data.</text>
</comment>
<dbReference type="PANTHER" id="PTHR33705:SF2">
    <property type="entry name" value="PHOSPHOCARRIER PROTEIN NPR"/>
    <property type="match status" value="1"/>
</dbReference>
<dbReference type="GO" id="GO:0005737">
    <property type="term" value="C:cytoplasm"/>
    <property type="evidence" value="ECO:0007669"/>
    <property type="project" value="UniProtKB-SubCell"/>
</dbReference>
<dbReference type="NCBIfam" id="TIGR01003">
    <property type="entry name" value="PTS_HPr_family"/>
    <property type="match status" value="1"/>
</dbReference>
<dbReference type="PRINTS" id="PR00107">
    <property type="entry name" value="PHOSPHOCPHPR"/>
</dbReference>
<keyword evidence="4" id="KW-0598">Phosphotransferase system</keyword>
<name>A0A6I3S6W2_9BURK</name>
<dbReference type="GeneID" id="43347889"/>
<organism evidence="5 6">
    <name type="scientific">Parasutterella excrementihominis</name>
    <dbReference type="NCBI Taxonomy" id="487175"/>
    <lineage>
        <taxon>Bacteria</taxon>
        <taxon>Pseudomonadati</taxon>
        <taxon>Pseudomonadota</taxon>
        <taxon>Betaproteobacteria</taxon>
        <taxon>Burkholderiales</taxon>
        <taxon>Sutterellaceae</taxon>
        <taxon>Parasutterella</taxon>
    </lineage>
</organism>
<dbReference type="InterPro" id="IPR000032">
    <property type="entry name" value="HPr-like"/>
</dbReference>
<dbReference type="InterPro" id="IPR035895">
    <property type="entry name" value="HPr-like_sf"/>
</dbReference>
<dbReference type="Pfam" id="PF00381">
    <property type="entry name" value="PTS-HPr"/>
    <property type="match status" value="1"/>
</dbReference>
<keyword evidence="3" id="KW-0963">Cytoplasm</keyword>
<reference evidence="5 6" key="1">
    <citation type="journal article" date="2019" name="Nat. Med.">
        <title>A library of human gut bacterial isolates paired with longitudinal multiomics data enables mechanistic microbiome research.</title>
        <authorList>
            <person name="Poyet M."/>
            <person name="Groussin M."/>
            <person name="Gibbons S.M."/>
            <person name="Avila-Pacheco J."/>
            <person name="Jiang X."/>
            <person name="Kearney S.M."/>
            <person name="Perrotta A.R."/>
            <person name="Berdy B."/>
            <person name="Zhao S."/>
            <person name="Lieberman T.D."/>
            <person name="Swanson P.K."/>
            <person name="Smith M."/>
            <person name="Roesemann S."/>
            <person name="Alexander J.E."/>
            <person name="Rich S.A."/>
            <person name="Livny J."/>
            <person name="Vlamakis H."/>
            <person name="Clish C."/>
            <person name="Bullock K."/>
            <person name="Deik A."/>
            <person name="Scott J."/>
            <person name="Pierce K.A."/>
            <person name="Xavier R.J."/>
            <person name="Alm E.J."/>
        </authorList>
    </citation>
    <scope>NUCLEOTIDE SEQUENCE [LARGE SCALE GENOMIC DNA]</scope>
    <source>
        <strain evidence="5 6">BIOML-A2</strain>
    </source>
</reference>
<accession>A0A6I3S6W2</accession>
<evidence type="ECO:0000313" key="6">
    <source>
        <dbReference type="Proteomes" id="UP000462362"/>
    </source>
</evidence>
<evidence type="ECO:0000256" key="3">
    <source>
        <dbReference type="ARBA" id="ARBA00022490"/>
    </source>
</evidence>
<sequence length="89" mass="9730">MKTIEVEVINRLGLHARPAAKLTQKANEFLSEIKIDKDGRVVNGKSIMGVMLLAASKGTVLKISADGTDEESALQQLKELFDTKFGEQD</sequence>
<dbReference type="InterPro" id="IPR002114">
    <property type="entry name" value="PTS_HPr_Ser_P_site"/>
</dbReference>
<dbReference type="EMBL" id="WNCL01000005">
    <property type="protein sequence ID" value="MTU42522.1"/>
    <property type="molecule type" value="Genomic_DNA"/>
</dbReference>
<dbReference type="CDD" id="cd00367">
    <property type="entry name" value="PTS-HPr_like"/>
    <property type="match status" value="1"/>
</dbReference>
<evidence type="ECO:0000256" key="1">
    <source>
        <dbReference type="ARBA" id="ARBA00004496"/>
    </source>
</evidence>
<dbReference type="Gene3D" id="3.30.1340.10">
    <property type="entry name" value="HPr-like"/>
    <property type="match status" value="1"/>
</dbReference>
<comment type="subcellular location">
    <subcellularLocation>
        <location evidence="1">Cytoplasm</location>
    </subcellularLocation>
</comment>
<dbReference type="Proteomes" id="UP000462362">
    <property type="component" value="Unassembled WGS sequence"/>
</dbReference>
<evidence type="ECO:0000256" key="2">
    <source>
        <dbReference type="ARBA" id="ARBA00010736"/>
    </source>
</evidence>
<dbReference type="InterPro" id="IPR050399">
    <property type="entry name" value="HPr"/>
</dbReference>
<dbReference type="PANTHER" id="PTHR33705">
    <property type="entry name" value="PHOSPHOCARRIER PROTEIN HPR"/>
    <property type="match status" value="1"/>
</dbReference>
<dbReference type="RefSeq" id="WP_008810293.1">
    <property type="nucleotide sequence ID" value="NZ_CAJUON010000002.1"/>
</dbReference>
<proteinExistence type="inferred from homology"/>
<evidence type="ECO:0000256" key="4">
    <source>
        <dbReference type="ARBA" id="ARBA00022683"/>
    </source>
</evidence>
<dbReference type="InterPro" id="IPR001020">
    <property type="entry name" value="PTS_HPr_His_P_site"/>
</dbReference>
<dbReference type="PROSITE" id="PS00589">
    <property type="entry name" value="PTS_HPR_SER"/>
    <property type="match status" value="1"/>
</dbReference>
<dbReference type="PROSITE" id="PS51350">
    <property type="entry name" value="PTS_HPR_DOM"/>
    <property type="match status" value="1"/>
</dbReference>
<dbReference type="SUPFAM" id="SSF55594">
    <property type="entry name" value="HPr-like"/>
    <property type="match status" value="1"/>
</dbReference>
<gene>
    <name evidence="5" type="ORF">GMD42_02570</name>
</gene>
<dbReference type="PROSITE" id="PS00369">
    <property type="entry name" value="PTS_HPR_HIS"/>
    <property type="match status" value="1"/>
</dbReference>
<protein>
    <submittedName>
        <fullName evidence="5">HPr family phosphocarrier protein</fullName>
    </submittedName>
</protein>
<dbReference type="GO" id="GO:0009401">
    <property type="term" value="P:phosphoenolpyruvate-dependent sugar phosphotransferase system"/>
    <property type="evidence" value="ECO:0007669"/>
    <property type="project" value="UniProtKB-KW"/>
</dbReference>
<evidence type="ECO:0000313" key="5">
    <source>
        <dbReference type="EMBL" id="MTU42522.1"/>
    </source>
</evidence>
<comment type="similarity">
    <text evidence="2">Belongs to the HPr family.</text>
</comment>
<dbReference type="AlphaFoldDB" id="A0A6I3S6W2"/>